<evidence type="ECO:0000313" key="1">
    <source>
        <dbReference type="EMBL" id="GAA0858434.1"/>
    </source>
</evidence>
<dbReference type="Proteomes" id="UP001500359">
    <property type="component" value="Unassembled WGS sequence"/>
</dbReference>
<name>A0ABP3X3D8_9ALTE</name>
<reference evidence="2" key="1">
    <citation type="journal article" date="2019" name="Int. J. Syst. Evol. Microbiol.">
        <title>The Global Catalogue of Microorganisms (GCM) 10K type strain sequencing project: providing services to taxonomists for standard genome sequencing and annotation.</title>
        <authorList>
            <consortium name="The Broad Institute Genomics Platform"/>
            <consortium name="The Broad Institute Genome Sequencing Center for Infectious Disease"/>
            <person name="Wu L."/>
            <person name="Ma J."/>
        </authorList>
    </citation>
    <scope>NUCLEOTIDE SEQUENCE [LARGE SCALE GENOMIC DNA]</scope>
    <source>
        <strain evidence="2">JCM 15896</strain>
    </source>
</reference>
<dbReference type="RefSeq" id="WP_343861016.1">
    <property type="nucleotide sequence ID" value="NZ_BAAAFD010000008.1"/>
</dbReference>
<comment type="caution">
    <text evidence="1">The sequence shown here is derived from an EMBL/GenBank/DDBJ whole genome shotgun (WGS) entry which is preliminary data.</text>
</comment>
<gene>
    <name evidence="1" type="ORF">GCM10009114_28050</name>
</gene>
<evidence type="ECO:0000313" key="2">
    <source>
        <dbReference type="Proteomes" id="UP001500359"/>
    </source>
</evidence>
<dbReference type="InterPro" id="IPR014987">
    <property type="entry name" value="UPF_YfcL"/>
</dbReference>
<keyword evidence="2" id="KW-1185">Reference proteome</keyword>
<organism evidence="1 2">
    <name type="scientific">Aliiglaciecola litoralis</name>
    <dbReference type="NCBI Taxonomy" id="582857"/>
    <lineage>
        <taxon>Bacteria</taxon>
        <taxon>Pseudomonadati</taxon>
        <taxon>Pseudomonadota</taxon>
        <taxon>Gammaproteobacteria</taxon>
        <taxon>Alteromonadales</taxon>
        <taxon>Alteromonadaceae</taxon>
        <taxon>Aliiglaciecola</taxon>
    </lineage>
</organism>
<sequence>MHANEFEQSVEQIENKLDQTVEWGSDDELFISSYLHGHVSLAVSHAELSQQKTLKQLDALVSTSLQDAFANNELELVDQQKVTRLWSQLIDQASNDTINNAS</sequence>
<accession>A0ABP3X3D8</accession>
<dbReference type="EMBL" id="BAAAFD010000008">
    <property type="protein sequence ID" value="GAA0858434.1"/>
    <property type="molecule type" value="Genomic_DNA"/>
</dbReference>
<proteinExistence type="predicted"/>
<dbReference type="Pfam" id="PF08891">
    <property type="entry name" value="YfcL"/>
    <property type="match status" value="1"/>
</dbReference>
<protein>
    <submittedName>
        <fullName evidence="1">YfcL family protein</fullName>
    </submittedName>
</protein>